<keyword evidence="9" id="KW-0587">Phenylpropanoid metabolism</keyword>
<evidence type="ECO:0000256" key="3">
    <source>
        <dbReference type="ARBA" id="ARBA00022598"/>
    </source>
</evidence>
<keyword evidence="5" id="KW-0378">Hydrolase</keyword>
<dbReference type="PANTHER" id="PTHR43272:SF87">
    <property type="entry name" value="LONG-CHAIN-FATTY-ACID--COA LIGASE"/>
    <property type="match status" value="1"/>
</dbReference>
<dbReference type="PROSITE" id="PS51192">
    <property type="entry name" value="HELICASE_ATP_BIND_1"/>
    <property type="match status" value="1"/>
</dbReference>
<evidence type="ECO:0000256" key="1">
    <source>
        <dbReference type="ARBA" id="ARBA00004930"/>
    </source>
</evidence>
<evidence type="ECO:0000256" key="9">
    <source>
        <dbReference type="ARBA" id="ARBA00023051"/>
    </source>
</evidence>
<dbReference type="GO" id="GO:0009698">
    <property type="term" value="P:phenylpropanoid metabolic process"/>
    <property type="evidence" value="ECO:0007669"/>
    <property type="project" value="UniProtKB-KW"/>
</dbReference>
<dbReference type="InterPro" id="IPR045311">
    <property type="entry name" value="LC-FACS_euk"/>
</dbReference>
<dbReference type="GO" id="GO:0003676">
    <property type="term" value="F:nucleic acid binding"/>
    <property type="evidence" value="ECO:0007669"/>
    <property type="project" value="InterPro"/>
</dbReference>
<feature type="compositionally biased region" description="Basic and acidic residues" evidence="13">
    <location>
        <begin position="966"/>
        <end position="977"/>
    </location>
</feature>
<evidence type="ECO:0000313" key="18">
    <source>
        <dbReference type="Proteomes" id="UP001371456"/>
    </source>
</evidence>
<dbReference type="SMART" id="SM00490">
    <property type="entry name" value="HELICc"/>
    <property type="match status" value="1"/>
</dbReference>
<feature type="domain" description="Helicase C-terminal" evidence="15">
    <location>
        <begin position="1243"/>
        <end position="1394"/>
    </location>
</feature>
<dbReference type="CDD" id="cd05927">
    <property type="entry name" value="LC-FACS_euk"/>
    <property type="match status" value="1"/>
</dbReference>
<comment type="similarity">
    <text evidence="2 12">Belongs to the ATP-dependent AMP-binding enzyme family.</text>
</comment>
<evidence type="ECO:0000259" key="15">
    <source>
        <dbReference type="PROSITE" id="PS51194"/>
    </source>
</evidence>
<evidence type="ECO:0000256" key="5">
    <source>
        <dbReference type="ARBA" id="ARBA00022801"/>
    </source>
</evidence>
<dbReference type="SUPFAM" id="SSF56801">
    <property type="entry name" value="Acetyl-CoA synthetase-like"/>
    <property type="match status" value="1"/>
</dbReference>
<dbReference type="GO" id="GO:0003724">
    <property type="term" value="F:RNA helicase activity"/>
    <property type="evidence" value="ECO:0007669"/>
    <property type="project" value="InterPro"/>
</dbReference>
<evidence type="ECO:0000256" key="7">
    <source>
        <dbReference type="ARBA" id="ARBA00022832"/>
    </source>
</evidence>
<dbReference type="SMART" id="SM00487">
    <property type="entry name" value="DEXDc"/>
    <property type="match status" value="1"/>
</dbReference>
<dbReference type="InterPro" id="IPR001650">
    <property type="entry name" value="Helicase_C-like"/>
</dbReference>
<organism evidence="17 18">
    <name type="scientific">Solanum bulbocastanum</name>
    <name type="common">Wild potato</name>
    <dbReference type="NCBI Taxonomy" id="147425"/>
    <lineage>
        <taxon>Eukaryota</taxon>
        <taxon>Viridiplantae</taxon>
        <taxon>Streptophyta</taxon>
        <taxon>Embryophyta</taxon>
        <taxon>Tracheophyta</taxon>
        <taxon>Spermatophyta</taxon>
        <taxon>Magnoliopsida</taxon>
        <taxon>eudicotyledons</taxon>
        <taxon>Gunneridae</taxon>
        <taxon>Pentapetalae</taxon>
        <taxon>asterids</taxon>
        <taxon>lamiids</taxon>
        <taxon>Solanales</taxon>
        <taxon>Solanaceae</taxon>
        <taxon>Solanoideae</taxon>
        <taxon>Solaneae</taxon>
        <taxon>Solanum</taxon>
    </lineage>
</organism>
<keyword evidence="8 12" id="KW-0067">ATP-binding</keyword>
<feature type="compositionally biased region" description="Basic and acidic residues" evidence="13">
    <location>
        <begin position="827"/>
        <end position="842"/>
    </location>
</feature>
<dbReference type="InterPro" id="IPR014014">
    <property type="entry name" value="RNA_helicase_DEAD_Q_motif"/>
</dbReference>
<sequence length="1463" mass="162135">MEDQMKYVVEVEKAKEGRSNGRPSRGPVYRNVESVRKFPDNRMLGEREMSLGQAGKYIWLTYREVYDLVLKVGASMRVCGVKPGGKCGIYGANCPNWVISMQACNAHGLYCVPLYDTLGAGAVEYIICHAEVSIAFAEETKISEVLKAFPNAGKFLRSLISFGKVTQEQKDMAGNFDLKLYSWDEFLLLGIQEKFDLPAKKKTDICTIMYTSGTTGDPKGVMISNESILSLISGVNHHMETVGEEFTDKDVYLSYLPLAHIFDRVMEELFISKGASIGFWHKDVKQLIDDIKELKPTVFCSVPRVLDRIYSGESYKLTELHDVLHGLNVLHSAKIVKEGLGGNLRLILSGAAPLSSTVETYLRVVTCANVLQGYGLTETCAGTFVARPDELAMVGTVGPPLPIIEVCLESVPEMGYDALGDTPRGEICIRGKCLFSGYYKREDLTKEVLVDGWFHTGDVGEWQPDGSMKIIDRKKNIFKLSQGEYVAVENLEGIYSLASTVDSIWIYGSSYESFLVAVVNPNMEALRSWANKNGMTGDFDTICENPKAKTYILSELTSIAKEKKLKGFEFIKAVHLDPVPFDMERELITPTHKKKRAQFLKYYQLRFFNSTFPVTHFPTMKCNSTLKPKTIPVFSRMFPHKLKYRSIGFPILADQEQELRRFSSRSGRPRPGSGADVRVSKSLIEDEAELSDWVSGLRSDSSFTKTQVYSESDDNEGDRERGRGKFGNRRNGGEDRGEKRRRDDDFSGPGRRGGGPMQSNSRNGGRFGSELSGGRGAGRGGMQSNSRNGGRFGNDRGSRNEGGRGDGGRDRMGSSSRGGRFGSDIRSGSEGRRSGGRDRMESFSKGGRFGSDMGRESEGRRSGGQDRMESFPRKGGRFGSEMASSTDNRGKSRVDSGYGRDMAAQGGSGRLGRKEGAGMGRGSSMLLDEDDTDNEEEDNGYKGFQDLIDSEEESEESDEDNEVEDEKLVSLEKEDSPRTSSLSSHGQSDSHLTETRFDQFPLSPLSLKGVKDAGYKTMTVVQEATLPVILKGKDVLAKAKTGTGKTVAFLLPSIEVVVKSPPNTRDQKRPPVLVLVICPTRELATQAAAEANTLLKYHPSIGVQVVIGGTRLALEQKRMQANPCQILVATPGRLRDHVENTAGFATRLMGVKVLVLDEADHLLDMGFRKEIERIISAIPKQRQTLLFSATVPPEVRQICHIALKRDHEFINTVEEGSEETHAQVQQMHLVSPLESHFSLLYALLKEHIADDVNYKVLVFCTTAMVTKLVAELLGELNLNVREIHSRKPQSYRTRVSDEFRQSTGLILVSSDVSARGVDYPDVTLVVQIGVPADRQQYIHRLGRTGRKGKEGQGILLLAPWEEFFLSTIKDLPVSKAPVPLLDPEAKKKVERALAHIDMKTKESAYQAWLGYYNSNRAIGKDKYRLVELANEFSRTMGLDNPPAIPKLVLGKMGLKNIPGLRSK</sequence>
<evidence type="ECO:0000256" key="4">
    <source>
        <dbReference type="ARBA" id="ARBA00022741"/>
    </source>
</evidence>
<dbReference type="PROSITE" id="PS51194">
    <property type="entry name" value="HELICASE_CTER"/>
    <property type="match status" value="1"/>
</dbReference>
<feature type="compositionally biased region" description="Basic and acidic residues" evidence="13">
    <location>
        <begin position="731"/>
        <end position="745"/>
    </location>
</feature>
<feature type="compositionally biased region" description="Gly residues" evidence="13">
    <location>
        <begin position="765"/>
        <end position="781"/>
    </location>
</feature>
<dbReference type="GO" id="GO:0016020">
    <property type="term" value="C:membrane"/>
    <property type="evidence" value="ECO:0007669"/>
    <property type="project" value="TreeGrafter"/>
</dbReference>
<keyword evidence="18" id="KW-1185">Reference proteome</keyword>
<evidence type="ECO:0000259" key="14">
    <source>
        <dbReference type="PROSITE" id="PS51192"/>
    </source>
</evidence>
<feature type="region of interest" description="Disordered" evidence="13">
    <location>
        <begin position="660"/>
        <end position="680"/>
    </location>
</feature>
<feature type="region of interest" description="Disordered" evidence="13">
    <location>
        <begin position="704"/>
        <end position="995"/>
    </location>
</feature>
<evidence type="ECO:0000256" key="12">
    <source>
        <dbReference type="RuleBase" id="RU369030"/>
    </source>
</evidence>
<dbReference type="Pfam" id="PF00271">
    <property type="entry name" value="Helicase_C"/>
    <property type="match status" value="1"/>
</dbReference>
<feature type="domain" description="DEAD-box RNA helicase Q" evidence="16">
    <location>
        <begin position="995"/>
        <end position="1023"/>
    </location>
</feature>
<feature type="compositionally biased region" description="Low complexity" evidence="13">
    <location>
        <begin position="980"/>
        <end position="990"/>
    </location>
</feature>
<proteinExistence type="inferred from homology"/>
<dbReference type="InterPro" id="IPR020845">
    <property type="entry name" value="AMP-binding_CS"/>
</dbReference>
<keyword evidence="6" id="KW-0347">Helicase</keyword>
<feature type="compositionally biased region" description="Low complexity" evidence="13">
    <location>
        <begin position="813"/>
        <end position="826"/>
    </location>
</feature>
<comment type="caution">
    <text evidence="17">The sequence shown here is derived from an EMBL/GenBank/DDBJ whole genome shotgun (WGS) entry which is preliminary data.</text>
</comment>
<dbReference type="InterPro" id="IPR014001">
    <property type="entry name" value="Helicase_ATP-bd"/>
</dbReference>
<evidence type="ECO:0000256" key="13">
    <source>
        <dbReference type="SAM" id="MobiDB-lite"/>
    </source>
</evidence>
<evidence type="ECO:0000259" key="16">
    <source>
        <dbReference type="PROSITE" id="PS51195"/>
    </source>
</evidence>
<evidence type="ECO:0000256" key="11">
    <source>
        <dbReference type="PROSITE-ProRule" id="PRU00552"/>
    </source>
</evidence>
<feature type="compositionally biased region" description="Acidic residues" evidence="13">
    <location>
        <begin position="948"/>
        <end position="965"/>
    </location>
</feature>
<feature type="domain" description="Helicase ATP-binding" evidence="14">
    <location>
        <begin position="1026"/>
        <end position="1209"/>
    </location>
</feature>
<protein>
    <recommendedName>
        <fullName evidence="10 12">Long-chain-fatty-acid--CoA ligase</fullName>
        <ecNumber evidence="10 12">6.2.1.3</ecNumber>
    </recommendedName>
</protein>
<dbReference type="CDD" id="cd18787">
    <property type="entry name" value="SF2_C_DEAD"/>
    <property type="match status" value="1"/>
</dbReference>
<dbReference type="GO" id="GO:0005524">
    <property type="term" value="F:ATP binding"/>
    <property type="evidence" value="ECO:0007669"/>
    <property type="project" value="UniProtKB-KW"/>
</dbReference>
<comment type="function">
    <text evidence="12">Catalyzes the conversion of long-chain fatty acids to their active form acyl-CoAs for both synthesis of cellular lipids, and degradation via beta-oxidation.</text>
</comment>
<dbReference type="SUPFAM" id="SSF52540">
    <property type="entry name" value="P-loop containing nucleoside triphosphate hydrolases"/>
    <property type="match status" value="1"/>
</dbReference>
<dbReference type="InterPro" id="IPR011545">
    <property type="entry name" value="DEAD/DEAH_box_helicase_dom"/>
</dbReference>
<dbReference type="PANTHER" id="PTHR43272">
    <property type="entry name" value="LONG-CHAIN-FATTY-ACID--COA LIGASE"/>
    <property type="match status" value="1"/>
</dbReference>
<dbReference type="CDD" id="cd17964">
    <property type="entry name" value="DEADc_MSS116"/>
    <property type="match status" value="1"/>
</dbReference>
<dbReference type="Proteomes" id="UP001371456">
    <property type="component" value="Unassembled WGS sequence"/>
</dbReference>
<dbReference type="InterPro" id="IPR042099">
    <property type="entry name" value="ANL_N_sf"/>
</dbReference>
<dbReference type="InterPro" id="IPR000873">
    <property type="entry name" value="AMP-dep_synth/lig_dom"/>
</dbReference>
<evidence type="ECO:0000256" key="8">
    <source>
        <dbReference type="ARBA" id="ARBA00022840"/>
    </source>
</evidence>
<dbReference type="GO" id="GO:0016787">
    <property type="term" value="F:hydrolase activity"/>
    <property type="evidence" value="ECO:0007669"/>
    <property type="project" value="UniProtKB-KW"/>
</dbReference>
<accession>A0AAN8U6R1</accession>
<dbReference type="PROSITE" id="PS51195">
    <property type="entry name" value="Q_MOTIF"/>
    <property type="match status" value="1"/>
</dbReference>
<dbReference type="Gene3D" id="3.40.50.300">
    <property type="entry name" value="P-loop containing nucleotide triphosphate hydrolases"/>
    <property type="match status" value="2"/>
</dbReference>
<comment type="catalytic activity">
    <reaction evidence="12">
        <text>a long-chain fatty acid + ATP + CoA = a long-chain fatty acyl-CoA + AMP + diphosphate</text>
        <dbReference type="Rhea" id="RHEA:15421"/>
        <dbReference type="ChEBI" id="CHEBI:30616"/>
        <dbReference type="ChEBI" id="CHEBI:33019"/>
        <dbReference type="ChEBI" id="CHEBI:57287"/>
        <dbReference type="ChEBI" id="CHEBI:57560"/>
        <dbReference type="ChEBI" id="CHEBI:83139"/>
        <dbReference type="ChEBI" id="CHEBI:456215"/>
        <dbReference type="EC" id="6.2.1.3"/>
    </reaction>
</comment>
<dbReference type="GO" id="GO:0005783">
    <property type="term" value="C:endoplasmic reticulum"/>
    <property type="evidence" value="ECO:0007669"/>
    <property type="project" value="TreeGrafter"/>
</dbReference>
<dbReference type="GO" id="GO:0004467">
    <property type="term" value="F:long-chain fatty acid-CoA ligase activity"/>
    <property type="evidence" value="ECO:0007669"/>
    <property type="project" value="UniProtKB-EC"/>
</dbReference>
<evidence type="ECO:0000256" key="6">
    <source>
        <dbReference type="ARBA" id="ARBA00022806"/>
    </source>
</evidence>
<dbReference type="Gene3D" id="3.40.50.12780">
    <property type="entry name" value="N-terminal domain of ligase-like"/>
    <property type="match status" value="1"/>
</dbReference>
<keyword evidence="3 12" id="KW-0436">Ligase</keyword>
<evidence type="ECO:0000256" key="10">
    <source>
        <dbReference type="ARBA" id="ARBA00026121"/>
    </source>
</evidence>
<dbReference type="FunFam" id="3.40.50.12780:FF:000018">
    <property type="entry name" value="Fatty acyl CoA synthetase 2"/>
    <property type="match status" value="1"/>
</dbReference>
<keyword evidence="12" id="KW-0443">Lipid metabolism</keyword>
<name>A0AAN8U6R1_SOLBU</name>
<dbReference type="InterPro" id="IPR027417">
    <property type="entry name" value="P-loop_NTPase"/>
</dbReference>
<feature type="short sequence motif" description="Q motif" evidence="11">
    <location>
        <begin position="995"/>
        <end position="1023"/>
    </location>
</feature>
<reference evidence="17 18" key="1">
    <citation type="submission" date="2024-02" db="EMBL/GenBank/DDBJ databases">
        <title>de novo genome assembly of Solanum bulbocastanum strain 11H21.</title>
        <authorList>
            <person name="Hosaka A.J."/>
        </authorList>
    </citation>
    <scope>NUCLEOTIDE SEQUENCE [LARGE SCALE GENOMIC DNA]</scope>
    <source>
        <tissue evidence="17">Young leaves</tissue>
    </source>
</reference>
<feature type="compositionally biased region" description="Basic and acidic residues" evidence="13">
    <location>
        <begin position="793"/>
        <end position="812"/>
    </location>
</feature>
<comment type="pathway">
    <text evidence="1">Phytoalexin biosynthesis; 3,4',5-trihydroxystilbene biosynthesis; 3,4',5-trihydroxystilbene from trans-4-coumarate: step 1/2.</text>
</comment>
<dbReference type="PROSITE" id="PS00455">
    <property type="entry name" value="AMP_BINDING"/>
    <property type="match status" value="1"/>
</dbReference>
<dbReference type="EMBL" id="JBANQN010000001">
    <property type="protein sequence ID" value="KAK6804649.1"/>
    <property type="molecule type" value="Genomic_DNA"/>
</dbReference>
<gene>
    <name evidence="17" type="ORF">RDI58_002433</name>
</gene>
<keyword evidence="7 12" id="KW-0276">Fatty acid metabolism</keyword>
<evidence type="ECO:0000256" key="2">
    <source>
        <dbReference type="ARBA" id="ARBA00006432"/>
    </source>
</evidence>
<feature type="compositionally biased region" description="Acidic residues" evidence="13">
    <location>
        <begin position="927"/>
        <end position="938"/>
    </location>
</feature>
<feature type="compositionally biased region" description="Basic and acidic residues" evidence="13">
    <location>
        <begin position="853"/>
        <end position="872"/>
    </location>
</feature>
<evidence type="ECO:0000313" key="17">
    <source>
        <dbReference type="EMBL" id="KAK6804649.1"/>
    </source>
</evidence>
<dbReference type="Pfam" id="PF00501">
    <property type="entry name" value="AMP-binding"/>
    <property type="match status" value="1"/>
</dbReference>
<keyword evidence="4 12" id="KW-0547">Nucleotide-binding</keyword>
<dbReference type="Pfam" id="PF00270">
    <property type="entry name" value="DEAD"/>
    <property type="match status" value="1"/>
</dbReference>
<feature type="compositionally biased region" description="Low complexity" evidence="13">
    <location>
        <begin position="664"/>
        <end position="674"/>
    </location>
</feature>
<dbReference type="EC" id="6.2.1.3" evidence="10 12"/>